<dbReference type="Proteomes" id="UP000054783">
    <property type="component" value="Unassembled WGS sequence"/>
</dbReference>
<organism evidence="2 3">
    <name type="scientific">Trichinella patagoniensis</name>
    <dbReference type="NCBI Taxonomy" id="990121"/>
    <lineage>
        <taxon>Eukaryota</taxon>
        <taxon>Metazoa</taxon>
        <taxon>Ecdysozoa</taxon>
        <taxon>Nematoda</taxon>
        <taxon>Enoplea</taxon>
        <taxon>Dorylaimia</taxon>
        <taxon>Trichinellida</taxon>
        <taxon>Trichinellidae</taxon>
        <taxon>Trichinella</taxon>
    </lineage>
</organism>
<evidence type="ECO:0000313" key="3">
    <source>
        <dbReference type="Proteomes" id="UP000054783"/>
    </source>
</evidence>
<keyword evidence="3" id="KW-1185">Reference proteome</keyword>
<evidence type="ECO:0000256" key="1">
    <source>
        <dbReference type="SAM" id="MobiDB-lite"/>
    </source>
</evidence>
<reference evidence="2 3" key="1">
    <citation type="submission" date="2015-01" db="EMBL/GenBank/DDBJ databases">
        <title>Evolution of Trichinella species and genotypes.</title>
        <authorList>
            <person name="Korhonen P.K."/>
            <person name="Edoardo P."/>
            <person name="Giuseppe L.R."/>
            <person name="Gasser R.B."/>
        </authorList>
    </citation>
    <scope>NUCLEOTIDE SEQUENCE [LARGE SCALE GENOMIC DNA]</scope>
    <source>
        <strain evidence="2">ISS2496</strain>
    </source>
</reference>
<feature type="compositionally biased region" description="Basic residues" evidence="1">
    <location>
        <begin position="65"/>
        <end position="77"/>
    </location>
</feature>
<proteinExistence type="predicted"/>
<dbReference type="EMBL" id="JYDQ01000298">
    <property type="protein sequence ID" value="KRY08971.1"/>
    <property type="molecule type" value="Genomic_DNA"/>
</dbReference>
<accession>A0A0V0Z9B3</accession>
<feature type="region of interest" description="Disordered" evidence="1">
    <location>
        <begin position="26"/>
        <end position="77"/>
    </location>
</feature>
<evidence type="ECO:0000313" key="2">
    <source>
        <dbReference type="EMBL" id="KRY08971.1"/>
    </source>
</evidence>
<name>A0A0V0Z9B3_9BILA</name>
<comment type="caution">
    <text evidence="2">The sequence shown here is derived from an EMBL/GenBank/DDBJ whole genome shotgun (WGS) entry which is preliminary data.</text>
</comment>
<feature type="compositionally biased region" description="Basic and acidic residues" evidence="1">
    <location>
        <begin position="51"/>
        <end position="63"/>
    </location>
</feature>
<sequence length="121" mass="14257">LRFVWNRCRTSGWFQKRDARRQFPNKIDHRTAGGCRARRPSHCSNPNGKAPTDRRNRIHESNHSFRPHPKSNSRRRNFSTAIQDQRCWPSSVVHTGICASRLVKICGFFTFCKRTIVFFQL</sequence>
<protein>
    <submittedName>
        <fullName evidence="2">Uncharacterized protein</fullName>
    </submittedName>
</protein>
<feature type="non-terminal residue" evidence="2">
    <location>
        <position position="1"/>
    </location>
</feature>
<gene>
    <name evidence="2" type="ORF">T12_13879</name>
</gene>
<dbReference type="AlphaFoldDB" id="A0A0V0Z9B3"/>